<dbReference type="GO" id="GO:0046872">
    <property type="term" value="F:metal ion binding"/>
    <property type="evidence" value="ECO:0007669"/>
    <property type="project" value="UniProtKB-KW"/>
</dbReference>
<dbReference type="Gene3D" id="1.10.1060.10">
    <property type="entry name" value="Alpha-helical ferredoxin"/>
    <property type="match status" value="1"/>
</dbReference>
<proteinExistence type="predicted"/>
<dbReference type="InterPro" id="IPR004017">
    <property type="entry name" value="Cys_rich_dom"/>
</dbReference>
<keyword evidence="5" id="KW-0411">Iron-sulfur</keyword>
<dbReference type="PANTHER" id="PTHR43255">
    <property type="entry name" value="IRON-SULFUR-BINDING OXIDOREDUCTASE FADF-RELATED-RELATED"/>
    <property type="match status" value="1"/>
</dbReference>
<evidence type="ECO:0000256" key="4">
    <source>
        <dbReference type="ARBA" id="ARBA00023004"/>
    </source>
</evidence>
<dbReference type="GO" id="GO:0016491">
    <property type="term" value="F:oxidoreductase activity"/>
    <property type="evidence" value="ECO:0007669"/>
    <property type="project" value="UniProtKB-KW"/>
</dbReference>
<evidence type="ECO:0000256" key="6">
    <source>
        <dbReference type="SAM" id="MobiDB-lite"/>
    </source>
</evidence>
<protein>
    <submittedName>
        <fullName evidence="8">Fe-S oxidoreductase</fullName>
    </submittedName>
</protein>
<evidence type="ECO:0000256" key="3">
    <source>
        <dbReference type="ARBA" id="ARBA00023002"/>
    </source>
</evidence>
<dbReference type="GO" id="GO:0005886">
    <property type="term" value="C:plasma membrane"/>
    <property type="evidence" value="ECO:0007669"/>
    <property type="project" value="TreeGrafter"/>
</dbReference>
<dbReference type="Pfam" id="PF13183">
    <property type="entry name" value="Fer4_8"/>
    <property type="match status" value="1"/>
</dbReference>
<dbReference type="PANTHER" id="PTHR43255:SF1">
    <property type="entry name" value="IRON-SULFUR-BINDING OXIDOREDUCTASE FADF-RELATED"/>
    <property type="match status" value="1"/>
</dbReference>
<feature type="compositionally biased region" description="Basic and acidic residues" evidence="6">
    <location>
        <begin position="1"/>
        <end position="13"/>
    </location>
</feature>
<dbReference type="AlphaFoldDB" id="A0A839N7P1"/>
<dbReference type="InterPro" id="IPR017896">
    <property type="entry name" value="4Fe4S_Fe-S-bd"/>
</dbReference>
<organism evidence="8 9">
    <name type="scientific">Flexivirga oryzae</name>
    <dbReference type="NCBI Taxonomy" id="1794944"/>
    <lineage>
        <taxon>Bacteria</taxon>
        <taxon>Bacillati</taxon>
        <taxon>Actinomycetota</taxon>
        <taxon>Actinomycetes</taxon>
        <taxon>Micrococcales</taxon>
        <taxon>Dermacoccaceae</taxon>
        <taxon>Flexivirga</taxon>
    </lineage>
</organism>
<evidence type="ECO:0000256" key="2">
    <source>
        <dbReference type="ARBA" id="ARBA00022723"/>
    </source>
</evidence>
<evidence type="ECO:0000256" key="1">
    <source>
        <dbReference type="ARBA" id="ARBA00022485"/>
    </source>
</evidence>
<reference evidence="8 9" key="1">
    <citation type="submission" date="2020-08" db="EMBL/GenBank/DDBJ databases">
        <title>Sequencing the genomes of 1000 actinobacteria strains.</title>
        <authorList>
            <person name="Klenk H.-P."/>
        </authorList>
    </citation>
    <scope>NUCLEOTIDE SEQUENCE [LARGE SCALE GENOMIC DNA]</scope>
    <source>
        <strain evidence="8 9">DSM 105369</strain>
    </source>
</reference>
<evidence type="ECO:0000313" key="8">
    <source>
        <dbReference type="EMBL" id="MBB2893800.1"/>
    </source>
</evidence>
<dbReference type="GO" id="GO:0051539">
    <property type="term" value="F:4 iron, 4 sulfur cluster binding"/>
    <property type="evidence" value="ECO:0007669"/>
    <property type="project" value="UniProtKB-KW"/>
</dbReference>
<evidence type="ECO:0000256" key="5">
    <source>
        <dbReference type="ARBA" id="ARBA00023014"/>
    </source>
</evidence>
<dbReference type="InterPro" id="IPR009051">
    <property type="entry name" value="Helical_ferredxn"/>
</dbReference>
<comment type="caution">
    <text evidence="8">The sequence shown here is derived from an EMBL/GenBank/DDBJ whole genome shotgun (WGS) entry which is preliminary data.</text>
</comment>
<dbReference type="SUPFAM" id="SSF54862">
    <property type="entry name" value="4Fe-4S ferredoxins"/>
    <property type="match status" value="1"/>
</dbReference>
<feature type="region of interest" description="Disordered" evidence="6">
    <location>
        <begin position="450"/>
        <end position="473"/>
    </location>
</feature>
<dbReference type="Pfam" id="PF02754">
    <property type="entry name" value="CCG"/>
    <property type="match status" value="2"/>
</dbReference>
<keyword evidence="3" id="KW-0560">Oxidoreductase</keyword>
<name>A0A839N7P1_9MICO</name>
<dbReference type="PROSITE" id="PS51379">
    <property type="entry name" value="4FE4S_FER_2"/>
    <property type="match status" value="1"/>
</dbReference>
<evidence type="ECO:0000259" key="7">
    <source>
        <dbReference type="PROSITE" id="PS51379"/>
    </source>
</evidence>
<keyword evidence="9" id="KW-1185">Reference proteome</keyword>
<dbReference type="EMBL" id="JACHVQ010000003">
    <property type="protein sequence ID" value="MBB2893800.1"/>
    <property type="molecule type" value="Genomic_DNA"/>
</dbReference>
<evidence type="ECO:0000313" key="9">
    <source>
        <dbReference type="Proteomes" id="UP000559182"/>
    </source>
</evidence>
<accession>A0A839N7P1</accession>
<dbReference type="PROSITE" id="PS00198">
    <property type="entry name" value="4FE4S_FER_1"/>
    <property type="match status" value="1"/>
</dbReference>
<dbReference type="InterPro" id="IPR017900">
    <property type="entry name" value="4Fe4S_Fe_S_CS"/>
</dbReference>
<dbReference type="Proteomes" id="UP000559182">
    <property type="component" value="Unassembled WGS sequence"/>
</dbReference>
<sequence length="494" mass="53804">MTELSDRTPREPDALDEPFTPGSAAAAALGLEAFGDTVGSGPPTPSDPKTRAFVEQWRNASYNCFSSGHKFCREVCPVTQVARNDSWTPTAFHANVVALERGELEVEDIAADYVNCTQCGACELRCPNTLFTGDFYRFRTRTVDVVKAVRALAVDKGIHQPGWQTWNERTNDRTHEPVLGDTPVSQEKVRDWAHGLDLPIGGETVLFVDCEAAFYRTSVPRAVAQILQSAGYDFGLMQEQWCCGGPAAEMGYVEQAQRFARHNLDDWRASGTKRILVLDPHDYISFTEDYPKYFGDEYDIEIVLVIEVFAQLIREGKLTPSVPVDRAITYHDPCRLNKRKGIWQEPREILRAIPGLRFEDVDRVTQWSYCSGGGGGLPVEKPELTAAISGLRLEKAAQLDVDTLVSACPWSERPLTAAGDEQDIDVLDLHELLAESLGISVGGSRGELGDKRLAEERSGVPGRARRTRGTGCGGGSCGGGGCGCGSGGCGCGGH</sequence>
<feature type="domain" description="4Fe-4S ferredoxin-type" evidence="7">
    <location>
        <begin position="107"/>
        <end position="136"/>
    </location>
</feature>
<feature type="region of interest" description="Disordered" evidence="6">
    <location>
        <begin position="1"/>
        <end position="21"/>
    </location>
</feature>
<keyword evidence="2" id="KW-0479">Metal-binding</keyword>
<keyword evidence="1" id="KW-0004">4Fe-4S</keyword>
<dbReference type="RefSeq" id="WP_221185682.1">
    <property type="nucleotide sequence ID" value="NZ_JACHVQ010000003.1"/>
</dbReference>
<gene>
    <name evidence="8" type="ORF">FHU39_003831</name>
</gene>
<keyword evidence="4" id="KW-0408">Iron</keyword>
<dbReference type="InterPro" id="IPR051460">
    <property type="entry name" value="HdrC_iron-sulfur_subunit"/>
</dbReference>